<evidence type="ECO:0000256" key="1">
    <source>
        <dbReference type="ARBA" id="ARBA00022723"/>
    </source>
</evidence>
<evidence type="ECO:0000259" key="7">
    <source>
        <dbReference type="PROSITE" id="PS50157"/>
    </source>
</evidence>
<dbReference type="OrthoDB" id="8117402at2759"/>
<keyword evidence="3 5" id="KW-0863">Zinc-finger</keyword>
<evidence type="ECO:0000313" key="8">
    <source>
        <dbReference type="EMBL" id="OAJ40566.1"/>
    </source>
</evidence>
<evidence type="ECO:0000256" key="5">
    <source>
        <dbReference type="PROSITE-ProRule" id="PRU00042"/>
    </source>
</evidence>
<dbReference type="eggNOG" id="KOG1721">
    <property type="taxonomic scope" value="Eukaryota"/>
</dbReference>
<protein>
    <recommendedName>
        <fullName evidence="7">C2H2-type domain-containing protein</fullName>
    </recommendedName>
</protein>
<reference evidence="8 9" key="2">
    <citation type="submission" date="2016-05" db="EMBL/GenBank/DDBJ databases">
        <title>Lineage-specific infection strategies underlie the spectrum of fungal disease in amphibians.</title>
        <authorList>
            <person name="Cuomo C.A."/>
            <person name="Farrer R.A."/>
            <person name="James T."/>
            <person name="Longcore J."/>
            <person name="Birren B."/>
        </authorList>
    </citation>
    <scope>NUCLEOTIDE SEQUENCE [LARGE SCALE GENOMIC DNA]</scope>
    <source>
        <strain evidence="8 9">JEL423</strain>
    </source>
</reference>
<sequence>MFPSKPFADTNDEQSQLDSNTLSQQSSLQSQADQHEQRSHQSSQQPQIDLSFQNNASGSTYSTGIEVSRIRMPGSSCNLTNEELQQAGYTREMLTAIRALPNSTNKKPFACSLCSSSFSKILNLRNHQLAHSGVRPFACRLCTLSFTRLHDLKRHELLHKGDRPFQCSFCHRTFARQDALNRHYRAGGERGPCAGASGRYAVSPYTEVGKALAHGSFGYSRVLGTSGAAGTTAAPHLNLRQSHINPTRDDRGHAHDSHVLHINTGQSPSHAETTDRILQYASLPQSSHFIHPSSTLKDKSPKPSSTSAQTAVHLGLLSRQSTHISSMPVHLQLSNRLESSTPSTALVSTIGDRAVVSANSEETTVPFTLNYAANHTPSDLESDNTIENSSWILHDQMQGIRPEGFMSAQDRQQTSLSEYSTTSASHRESFALTTLPRILGAHVYPHETDQLISHRRFSHPAASHSEHHLPMRSQYHVPFQQPLNPSITNAQLLQDISLTRLQVAQLISTNHILTNRLVTMEQDYNSKLMSMMLRIQNLEQLHNERRRRVSSTGRDYNYNDILTQGLGSSPHILQTESGATYDDNAAQFHYTPASELGDMNDSTDMASNASA</sequence>
<dbReference type="PROSITE" id="PS00028">
    <property type="entry name" value="ZINC_FINGER_C2H2_1"/>
    <property type="match status" value="2"/>
</dbReference>
<dbReference type="SUPFAM" id="SSF57667">
    <property type="entry name" value="beta-beta-alpha zinc fingers"/>
    <property type="match status" value="2"/>
</dbReference>
<evidence type="ECO:0000256" key="6">
    <source>
        <dbReference type="SAM" id="MobiDB-lite"/>
    </source>
</evidence>
<dbReference type="Pfam" id="PF00096">
    <property type="entry name" value="zf-C2H2"/>
    <property type="match status" value="1"/>
</dbReference>
<dbReference type="Gene3D" id="3.30.160.60">
    <property type="entry name" value="Classic Zinc Finger"/>
    <property type="match status" value="3"/>
</dbReference>
<dbReference type="GO" id="GO:0005634">
    <property type="term" value="C:nucleus"/>
    <property type="evidence" value="ECO:0007669"/>
    <property type="project" value="TreeGrafter"/>
</dbReference>
<dbReference type="Proteomes" id="UP000077115">
    <property type="component" value="Unassembled WGS sequence"/>
</dbReference>
<name>A0A177WL82_BATDL</name>
<keyword evidence="1" id="KW-0479">Metal-binding</keyword>
<feature type="region of interest" description="Disordered" evidence="6">
    <location>
        <begin position="1"/>
        <end position="55"/>
    </location>
</feature>
<keyword evidence="4" id="KW-0862">Zinc</keyword>
<keyword evidence="2" id="KW-0677">Repeat</keyword>
<proteinExistence type="predicted"/>
<evidence type="ECO:0000313" key="9">
    <source>
        <dbReference type="Proteomes" id="UP000077115"/>
    </source>
</evidence>
<reference evidence="8 9" key="1">
    <citation type="submission" date="2006-10" db="EMBL/GenBank/DDBJ databases">
        <title>The Genome Sequence of Batrachochytrium dendrobatidis JEL423.</title>
        <authorList>
            <consortium name="The Broad Institute Genome Sequencing Platform"/>
            <person name="Birren B."/>
            <person name="Lander E."/>
            <person name="Galagan J."/>
            <person name="Cuomo C."/>
            <person name="Devon K."/>
            <person name="Jaffe D."/>
            <person name="Butler J."/>
            <person name="Alvarez P."/>
            <person name="Gnerre S."/>
            <person name="Grabherr M."/>
            <person name="Kleber M."/>
            <person name="Mauceli E."/>
            <person name="Brockman W."/>
            <person name="Young S."/>
            <person name="LaButti K."/>
            <person name="Sykes S."/>
            <person name="DeCaprio D."/>
            <person name="Crawford M."/>
            <person name="Koehrsen M."/>
            <person name="Engels R."/>
            <person name="Montgomery P."/>
            <person name="Pearson M."/>
            <person name="Howarth C."/>
            <person name="Larson L."/>
            <person name="White J."/>
            <person name="O'Leary S."/>
            <person name="Kodira C."/>
            <person name="Zeng Q."/>
            <person name="Yandava C."/>
            <person name="Alvarado L."/>
            <person name="Longcore J."/>
            <person name="James T."/>
        </authorList>
    </citation>
    <scope>NUCLEOTIDE SEQUENCE [LARGE SCALE GENOMIC DNA]</scope>
    <source>
        <strain evidence="8 9">JEL423</strain>
    </source>
</reference>
<feature type="domain" description="C2H2-type" evidence="7">
    <location>
        <begin position="165"/>
        <end position="192"/>
    </location>
</feature>
<dbReference type="PANTHER" id="PTHR16515">
    <property type="entry name" value="PR DOMAIN ZINC FINGER PROTEIN"/>
    <property type="match status" value="1"/>
</dbReference>
<dbReference type="AlphaFoldDB" id="A0A177WL82"/>
<organism evidence="8 9">
    <name type="scientific">Batrachochytrium dendrobatidis (strain JEL423)</name>
    <dbReference type="NCBI Taxonomy" id="403673"/>
    <lineage>
        <taxon>Eukaryota</taxon>
        <taxon>Fungi</taxon>
        <taxon>Fungi incertae sedis</taxon>
        <taxon>Chytridiomycota</taxon>
        <taxon>Chytridiomycota incertae sedis</taxon>
        <taxon>Chytridiomycetes</taxon>
        <taxon>Rhizophydiales</taxon>
        <taxon>Rhizophydiales incertae sedis</taxon>
        <taxon>Batrachochytrium</taxon>
    </lineage>
</organism>
<dbReference type="InterPro" id="IPR013087">
    <property type="entry name" value="Znf_C2H2_type"/>
</dbReference>
<dbReference type="GO" id="GO:0008270">
    <property type="term" value="F:zinc ion binding"/>
    <property type="evidence" value="ECO:0007669"/>
    <property type="project" value="UniProtKB-KW"/>
</dbReference>
<dbReference type="InterPro" id="IPR050331">
    <property type="entry name" value="Zinc_finger"/>
</dbReference>
<dbReference type="InterPro" id="IPR036236">
    <property type="entry name" value="Znf_C2H2_sf"/>
</dbReference>
<dbReference type="STRING" id="403673.A0A177WL82"/>
<evidence type="ECO:0000256" key="3">
    <source>
        <dbReference type="ARBA" id="ARBA00022771"/>
    </source>
</evidence>
<dbReference type="PANTHER" id="PTHR16515:SF58">
    <property type="entry name" value="ZINC FINGER PROTEIN 22"/>
    <property type="match status" value="1"/>
</dbReference>
<dbReference type="FunFam" id="3.30.160.60:FF:000100">
    <property type="entry name" value="Zinc finger 45-like"/>
    <property type="match status" value="1"/>
</dbReference>
<dbReference type="EMBL" id="DS022304">
    <property type="protein sequence ID" value="OAJ40566.1"/>
    <property type="molecule type" value="Genomic_DNA"/>
</dbReference>
<evidence type="ECO:0000256" key="2">
    <source>
        <dbReference type="ARBA" id="ARBA00022737"/>
    </source>
</evidence>
<feature type="domain" description="C2H2-type" evidence="7">
    <location>
        <begin position="109"/>
        <end position="136"/>
    </location>
</feature>
<evidence type="ECO:0000256" key="4">
    <source>
        <dbReference type="ARBA" id="ARBA00022833"/>
    </source>
</evidence>
<gene>
    <name evidence="8" type="ORF">BDEG_24284</name>
</gene>
<feature type="compositionally biased region" description="Low complexity" evidence="6">
    <location>
        <begin position="14"/>
        <end position="31"/>
    </location>
</feature>
<feature type="domain" description="C2H2-type" evidence="7">
    <location>
        <begin position="137"/>
        <end position="164"/>
    </location>
</feature>
<dbReference type="PROSITE" id="PS50157">
    <property type="entry name" value="ZINC_FINGER_C2H2_2"/>
    <property type="match status" value="3"/>
</dbReference>
<dbReference type="GO" id="GO:0010468">
    <property type="term" value="P:regulation of gene expression"/>
    <property type="evidence" value="ECO:0007669"/>
    <property type="project" value="TreeGrafter"/>
</dbReference>
<accession>A0A177WL82</accession>
<dbReference type="SMART" id="SM00355">
    <property type="entry name" value="ZnF_C2H2"/>
    <property type="match status" value="3"/>
</dbReference>
<dbReference type="VEuPathDB" id="FungiDB:BDEG_24284"/>